<dbReference type="HOGENOM" id="CLU_108307_0_0_1"/>
<dbReference type="InterPro" id="IPR036028">
    <property type="entry name" value="SH3-like_dom_sf"/>
</dbReference>
<protein>
    <recommendedName>
        <fullName evidence="9">SH3 domain-containing protein</fullName>
    </recommendedName>
</protein>
<dbReference type="Pfam" id="PF00018">
    <property type="entry name" value="SH3_1"/>
    <property type="match status" value="1"/>
</dbReference>
<feature type="domain" description="SH3" evidence="9">
    <location>
        <begin position="109"/>
        <end position="171"/>
    </location>
</feature>
<evidence type="ECO:0000313" key="11">
    <source>
        <dbReference type="Proteomes" id="UP000000305"/>
    </source>
</evidence>
<feature type="repeat" description="ANK" evidence="7">
    <location>
        <begin position="10"/>
        <end position="42"/>
    </location>
</feature>
<dbReference type="PROSITE" id="PS50088">
    <property type="entry name" value="ANK_REPEAT"/>
    <property type="match status" value="2"/>
</dbReference>
<dbReference type="eggNOG" id="KOG0515">
    <property type="taxonomic scope" value="Eukaryota"/>
</dbReference>
<proteinExistence type="predicted"/>
<dbReference type="GO" id="GO:0005634">
    <property type="term" value="C:nucleus"/>
    <property type="evidence" value="ECO:0007669"/>
    <property type="project" value="UniProtKB-SubCell"/>
</dbReference>
<keyword evidence="5 7" id="KW-0040">ANK repeat</keyword>
<dbReference type="PROSITE" id="PS50002">
    <property type="entry name" value="SH3"/>
    <property type="match status" value="1"/>
</dbReference>
<feature type="repeat" description="ANK" evidence="7">
    <location>
        <begin position="43"/>
        <end position="75"/>
    </location>
</feature>
<dbReference type="OMA" id="DYEREWW"/>
<dbReference type="Pfam" id="PF12796">
    <property type="entry name" value="Ank_2"/>
    <property type="match status" value="1"/>
</dbReference>
<keyword evidence="3" id="KW-0053">Apoptosis</keyword>
<dbReference type="AlphaFoldDB" id="E9HJU9"/>
<dbReference type="PANTHER" id="PTHR24131:SF10">
    <property type="entry name" value="ANKYRIN-REPEAT, SH3-DOMAIN, AND PROLINE-RICH-REGION CONTAINING PROTEIN, ISOFORM B"/>
    <property type="match status" value="1"/>
</dbReference>
<dbReference type="InterPro" id="IPR001452">
    <property type="entry name" value="SH3_domain"/>
</dbReference>
<dbReference type="PROSITE" id="PS50297">
    <property type="entry name" value="ANK_REP_REGION"/>
    <property type="match status" value="2"/>
</dbReference>
<evidence type="ECO:0000256" key="6">
    <source>
        <dbReference type="ARBA" id="ARBA00023242"/>
    </source>
</evidence>
<evidence type="ECO:0000256" key="1">
    <source>
        <dbReference type="ARBA" id="ARBA00004123"/>
    </source>
</evidence>
<dbReference type="GO" id="GO:0002039">
    <property type="term" value="F:p53 binding"/>
    <property type="evidence" value="ECO:0007669"/>
    <property type="project" value="InterPro"/>
</dbReference>
<dbReference type="InterPro" id="IPR047163">
    <property type="entry name" value="ASPP1/2"/>
</dbReference>
<organism evidence="10 11">
    <name type="scientific">Daphnia pulex</name>
    <name type="common">Water flea</name>
    <dbReference type="NCBI Taxonomy" id="6669"/>
    <lineage>
        <taxon>Eukaryota</taxon>
        <taxon>Metazoa</taxon>
        <taxon>Ecdysozoa</taxon>
        <taxon>Arthropoda</taxon>
        <taxon>Crustacea</taxon>
        <taxon>Branchiopoda</taxon>
        <taxon>Diplostraca</taxon>
        <taxon>Cladocera</taxon>
        <taxon>Anomopoda</taxon>
        <taxon>Daphniidae</taxon>
        <taxon>Daphnia</taxon>
    </lineage>
</organism>
<dbReference type="GO" id="GO:0042981">
    <property type="term" value="P:regulation of apoptotic process"/>
    <property type="evidence" value="ECO:0007669"/>
    <property type="project" value="InterPro"/>
</dbReference>
<dbReference type="SUPFAM" id="SSF50044">
    <property type="entry name" value="SH3-domain"/>
    <property type="match status" value="1"/>
</dbReference>
<dbReference type="KEGG" id="dpx:DAPPUDRAFT_63437"/>
<sequence>VSNPSAANDEGITALHNAICAGHLEIVRFLVELGCDVNAQDSDGWTPLHCAASCNNLAMVKFLVEHGACIFAATLSDQETAAEKCEEDEEGFDGCSEYLYSIQEKLGILNGGRVSAVYDYEAQNTDELTFRMGDELVVLRKGDDYEREWWWSRLNDHEGYVPRNLLGVSPTFHMTVLLLFFPIGNQNENRPFLFS</sequence>
<dbReference type="STRING" id="6669.E9HJU9"/>
<dbReference type="InterPro" id="IPR002110">
    <property type="entry name" value="Ankyrin_rpt"/>
</dbReference>
<accession>E9HJU9</accession>
<dbReference type="SUPFAM" id="SSF48403">
    <property type="entry name" value="Ankyrin repeat"/>
    <property type="match status" value="1"/>
</dbReference>
<dbReference type="CDD" id="cd11807">
    <property type="entry name" value="SH3_ASPP"/>
    <property type="match status" value="1"/>
</dbReference>
<keyword evidence="11" id="KW-1185">Reference proteome</keyword>
<keyword evidence="4" id="KW-0677">Repeat</keyword>
<name>E9HJU9_DAPPU</name>
<dbReference type="OrthoDB" id="10038642at2759"/>
<evidence type="ECO:0000256" key="3">
    <source>
        <dbReference type="ARBA" id="ARBA00022703"/>
    </source>
</evidence>
<dbReference type="PRINTS" id="PR00452">
    <property type="entry name" value="SH3DOMAIN"/>
</dbReference>
<keyword evidence="6" id="KW-0539">Nucleus</keyword>
<evidence type="ECO:0000256" key="8">
    <source>
        <dbReference type="PROSITE-ProRule" id="PRU00192"/>
    </source>
</evidence>
<evidence type="ECO:0000256" key="7">
    <source>
        <dbReference type="PROSITE-ProRule" id="PRU00023"/>
    </source>
</evidence>
<dbReference type="FunFam" id="1.25.40.20:FF:000008">
    <property type="entry name" value="Apoptosis-stimulating of p53 protein 2 isoform 1"/>
    <property type="match status" value="1"/>
</dbReference>
<evidence type="ECO:0000256" key="2">
    <source>
        <dbReference type="ARBA" id="ARBA00022443"/>
    </source>
</evidence>
<dbReference type="Gene3D" id="1.25.40.20">
    <property type="entry name" value="Ankyrin repeat-containing domain"/>
    <property type="match status" value="1"/>
</dbReference>
<reference evidence="10 11" key="1">
    <citation type="journal article" date="2011" name="Science">
        <title>The ecoresponsive genome of Daphnia pulex.</title>
        <authorList>
            <person name="Colbourne J.K."/>
            <person name="Pfrender M.E."/>
            <person name="Gilbert D."/>
            <person name="Thomas W.K."/>
            <person name="Tucker A."/>
            <person name="Oakley T.H."/>
            <person name="Tokishita S."/>
            <person name="Aerts A."/>
            <person name="Arnold G.J."/>
            <person name="Basu M.K."/>
            <person name="Bauer D.J."/>
            <person name="Caceres C.E."/>
            <person name="Carmel L."/>
            <person name="Casola C."/>
            <person name="Choi J.H."/>
            <person name="Detter J.C."/>
            <person name="Dong Q."/>
            <person name="Dusheyko S."/>
            <person name="Eads B.D."/>
            <person name="Frohlich T."/>
            <person name="Geiler-Samerotte K.A."/>
            <person name="Gerlach D."/>
            <person name="Hatcher P."/>
            <person name="Jogdeo S."/>
            <person name="Krijgsveld J."/>
            <person name="Kriventseva E.V."/>
            <person name="Kultz D."/>
            <person name="Laforsch C."/>
            <person name="Lindquist E."/>
            <person name="Lopez J."/>
            <person name="Manak J.R."/>
            <person name="Muller J."/>
            <person name="Pangilinan J."/>
            <person name="Patwardhan R.P."/>
            <person name="Pitluck S."/>
            <person name="Pritham E.J."/>
            <person name="Rechtsteiner A."/>
            <person name="Rho M."/>
            <person name="Rogozin I.B."/>
            <person name="Sakarya O."/>
            <person name="Salamov A."/>
            <person name="Schaack S."/>
            <person name="Shapiro H."/>
            <person name="Shiga Y."/>
            <person name="Skalitzky C."/>
            <person name="Smith Z."/>
            <person name="Souvorov A."/>
            <person name="Sung W."/>
            <person name="Tang Z."/>
            <person name="Tsuchiya D."/>
            <person name="Tu H."/>
            <person name="Vos H."/>
            <person name="Wang M."/>
            <person name="Wolf Y.I."/>
            <person name="Yamagata H."/>
            <person name="Yamada T."/>
            <person name="Ye Y."/>
            <person name="Shaw J.R."/>
            <person name="Andrews J."/>
            <person name="Crease T.J."/>
            <person name="Tang H."/>
            <person name="Lucas S.M."/>
            <person name="Robertson H.M."/>
            <person name="Bork P."/>
            <person name="Koonin E.V."/>
            <person name="Zdobnov E.M."/>
            <person name="Grigoriev I.V."/>
            <person name="Lynch M."/>
            <person name="Boore J.L."/>
        </authorList>
    </citation>
    <scope>NUCLEOTIDE SEQUENCE [LARGE SCALE GENOMIC DNA]</scope>
</reference>
<feature type="non-terminal residue" evidence="10">
    <location>
        <position position="1"/>
    </location>
</feature>
<dbReference type="Proteomes" id="UP000000305">
    <property type="component" value="Unassembled WGS sequence"/>
</dbReference>
<dbReference type="InParanoid" id="E9HJU9"/>
<keyword evidence="2 8" id="KW-0728">SH3 domain</keyword>
<dbReference type="GO" id="GO:0006915">
    <property type="term" value="P:apoptotic process"/>
    <property type="evidence" value="ECO:0007669"/>
    <property type="project" value="UniProtKB-KW"/>
</dbReference>
<dbReference type="InterPro" id="IPR036770">
    <property type="entry name" value="Ankyrin_rpt-contain_sf"/>
</dbReference>
<dbReference type="SMART" id="SM00326">
    <property type="entry name" value="SH3"/>
    <property type="match status" value="1"/>
</dbReference>
<dbReference type="EMBL" id="GL732664">
    <property type="protein sequence ID" value="EFX68001.1"/>
    <property type="molecule type" value="Genomic_DNA"/>
</dbReference>
<evidence type="ECO:0000259" key="9">
    <source>
        <dbReference type="PROSITE" id="PS50002"/>
    </source>
</evidence>
<dbReference type="SMART" id="SM00248">
    <property type="entry name" value="ANK"/>
    <property type="match status" value="2"/>
</dbReference>
<dbReference type="PANTHER" id="PTHR24131">
    <property type="entry name" value="APOPTOSIS-STIMULATING OF P53 PROTEIN"/>
    <property type="match status" value="1"/>
</dbReference>
<evidence type="ECO:0000256" key="4">
    <source>
        <dbReference type="ARBA" id="ARBA00022737"/>
    </source>
</evidence>
<comment type="subcellular location">
    <subcellularLocation>
        <location evidence="1">Nucleus</location>
    </subcellularLocation>
</comment>
<evidence type="ECO:0000256" key="5">
    <source>
        <dbReference type="ARBA" id="ARBA00023043"/>
    </source>
</evidence>
<evidence type="ECO:0000313" key="10">
    <source>
        <dbReference type="EMBL" id="EFX68001.1"/>
    </source>
</evidence>
<gene>
    <name evidence="10" type="ORF">DAPPUDRAFT_63437</name>
</gene>